<dbReference type="EC" id="2.1.1.214" evidence="9"/>
<evidence type="ECO:0000256" key="7">
    <source>
        <dbReference type="ARBA" id="ARBA00022694"/>
    </source>
</evidence>
<keyword evidence="7 10" id="KW-0819">tRNA processing</keyword>
<keyword evidence="4 10" id="KW-0489">Methyltransferase</keyword>
<evidence type="ECO:0000256" key="10">
    <source>
        <dbReference type="PROSITE-ProRule" id="PRU00959"/>
    </source>
</evidence>
<dbReference type="PROSITE" id="PS00092">
    <property type="entry name" value="N6_MTASE"/>
    <property type="match status" value="1"/>
</dbReference>
<dbReference type="PROSITE" id="PS51627">
    <property type="entry name" value="SAM_MT_TRM11"/>
    <property type="match status" value="1"/>
</dbReference>
<evidence type="ECO:0000256" key="9">
    <source>
        <dbReference type="ARBA" id="ARBA00066937"/>
    </source>
</evidence>
<dbReference type="GO" id="GO:0005737">
    <property type="term" value="C:cytoplasm"/>
    <property type="evidence" value="ECO:0007669"/>
    <property type="project" value="UniProtKB-SubCell"/>
</dbReference>
<comment type="similarity">
    <text evidence="10">Belongs to the class I-like SAM-binding methyltransferase superfamily. TRM11 methyltransferase family.</text>
</comment>
<dbReference type="GO" id="GO:0043527">
    <property type="term" value="C:tRNA methyltransferase complex"/>
    <property type="evidence" value="ECO:0007669"/>
    <property type="project" value="UniProtKB-ARBA"/>
</dbReference>
<dbReference type="PRINTS" id="PR00507">
    <property type="entry name" value="N12N6MTFRASE"/>
</dbReference>
<dbReference type="GeneID" id="20084100"/>
<organism evidence="14">
    <name type="scientific">Aphanomyces invadans</name>
    <dbReference type="NCBI Taxonomy" id="157072"/>
    <lineage>
        <taxon>Eukaryota</taxon>
        <taxon>Sar</taxon>
        <taxon>Stramenopiles</taxon>
        <taxon>Oomycota</taxon>
        <taxon>Saprolegniomycetes</taxon>
        <taxon>Saprolegniales</taxon>
        <taxon>Verrucalvaceae</taxon>
        <taxon>Aphanomyces</taxon>
    </lineage>
</organism>
<proteinExistence type="inferred from homology"/>
<evidence type="ECO:0000256" key="3">
    <source>
        <dbReference type="ARBA" id="ARBA00022555"/>
    </source>
</evidence>
<gene>
    <name evidence="14" type="ORF">H310_07050</name>
</gene>
<dbReference type="InterPro" id="IPR002052">
    <property type="entry name" value="DNA_methylase_N6_adenine_CS"/>
</dbReference>
<dbReference type="Pfam" id="PF01170">
    <property type="entry name" value="UPF0020"/>
    <property type="match status" value="1"/>
</dbReference>
<evidence type="ECO:0000256" key="4">
    <source>
        <dbReference type="ARBA" id="ARBA00022603"/>
    </source>
</evidence>
<name>A0A024U4A9_9STRA</name>
<dbReference type="GO" id="GO:0000049">
    <property type="term" value="F:tRNA binding"/>
    <property type="evidence" value="ECO:0007669"/>
    <property type="project" value="UniProtKB-UniRule"/>
</dbReference>
<dbReference type="RefSeq" id="XP_008870548.1">
    <property type="nucleotide sequence ID" value="XM_008872326.1"/>
</dbReference>
<evidence type="ECO:0000256" key="6">
    <source>
        <dbReference type="ARBA" id="ARBA00022691"/>
    </source>
</evidence>
<dbReference type="SUPFAM" id="SSF53335">
    <property type="entry name" value="S-adenosyl-L-methionine-dependent methyltransferases"/>
    <property type="match status" value="1"/>
</dbReference>
<feature type="domain" description="Ribosomal RNA large subunit methyltransferase K/L-like methyltransferase" evidence="12">
    <location>
        <begin position="193"/>
        <end position="309"/>
    </location>
</feature>
<evidence type="ECO:0000256" key="5">
    <source>
        <dbReference type="ARBA" id="ARBA00022679"/>
    </source>
</evidence>
<accession>A0A024U4A9</accession>
<dbReference type="PANTHER" id="PTHR13370:SF3">
    <property type="entry name" value="TRNA (GUANINE(10)-N2)-METHYLTRANSFERASE HOMOLOG"/>
    <property type="match status" value="1"/>
</dbReference>
<keyword evidence="6 10" id="KW-0949">S-adenosyl-L-methionine</keyword>
<protein>
    <recommendedName>
        <fullName evidence="9">tRNA (guanine(10)-N(2))-methyltransferase</fullName>
        <ecNumber evidence="9">2.1.1.214</ecNumber>
    </recommendedName>
</protein>
<feature type="compositionally biased region" description="Polar residues" evidence="11">
    <location>
        <begin position="317"/>
        <end position="328"/>
    </location>
</feature>
<dbReference type="InterPro" id="IPR016691">
    <property type="entry name" value="TRMT11"/>
</dbReference>
<dbReference type="GO" id="GO:0032259">
    <property type="term" value="P:methylation"/>
    <property type="evidence" value="ECO:0007669"/>
    <property type="project" value="UniProtKB-UniRule"/>
</dbReference>
<dbReference type="EMBL" id="KI913964">
    <property type="protein sequence ID" value="ETW00413.1"/>
    <property type="molecule type" value="Genomic_DNA"/>
</dbReference>
<feature type="region of interest" description="Disordered" evidence="11">
    <location>
        <begin position="305"/>
        <end position="342"/>
    </location>
</feature>
<comment type="subcellular location">
    <subcellularLocation>
        <location evidence="1">Cytoplasm</location>
    </subcellularLocation>
</comment>
<dbReference type="InterPro" id="IPR029063">
    <property type="entry name" value="SAM-dependent_MTases_sf"/>
</dbReference>
<evidence type="ECO:0000256" key="1">
    <source>
        <dbReference type="ARBA" id="ARBA00004496"/>
    </source>
</evidence>
<keyword evidence="2" id="KW-0963">Cytoplasm</keyword>
<dbReference type="OrthoDB" id="333024at2759"/>
<feature type="domain" description="tRNA (guanine(10)-N(2))-methyltransferase TRMT11 N-terminal" evidence="13">
    <location>
        <begin position="2"/>
        <end position="174"/>
    </location>
</feature>
<evidence type="ECO:0000259" key="13">
    <source>
        <dbReference type="Pfam" id="PF25904"/>
    </source>
</evidence>
<dbReference type="GO" id="GO:0160102">
    <property type="term" value="F:tRNA (guanine(10)-N2)-methyltransferase activity"/>
    <property type="evidence" value="ECO:0007669"/>
    <property type="project" value="UniProtKB-EC"/>
</dbReference>
<dbReference type="GO" id="GO:0008033">
    <property type="term" value="P:tRNA processing"/>
    <property type="evidence" value="ECO:0007669"/>
    <property type="project" value="UniProtKB-UniRule"/>
</dbReference>
<evidence type="ECO:0000256" key="2">
    <source>
        <dbReference type="ARBA" id="ARBA00022490"/>
    </source>
</evidence>
<dbReference type="STRING" id="157072.A0A024U4A9"/>
<dbReference type="InterPro" id="IPR000241">
    <property type="entry name" value="RlmKL-like_Mtase"/>
</dbReference>
<dbReference type="InterPro" id="IPR059073">
    <property type="entry name" value="TRMT11_N"/>
</dbReference>
<dbReference type="PIRSF" id="PIRSF017259">
    <property type="entry name" value="tRNA_mtfrase_TRM11"/>
    <property type="match status" value="1"/>
</dbReference>
<dbReference type="PANTHER" id="PTHR13370">
    <property type="entry name" value="RNA METHYLASE-RELATED"/>
    <property type="match status" value="1"/>
</dbReference>
<evidence type="ECO:0000256" key="11">
    <source>
        <dbReference type="SAM" id="MobiDB-lite"/>
    </source>
</evidence>
<reference evidence="14" key="1">
    <citation type="submission" date="2013-12" db="EMBL/GenBank/DDBJ databases">
        <title>The Genome Sequence of Aphanomyces invadans NJM9701.</title>
        <authorList>
            <consortium name="The Broad Institute Genomics Platform"/>
            <person name="Russ C."/>
            <person name="Tyler B."/>
            <person name="van West P."/>
            <person name="Dieguez-Uribeondo J."/>
            <person name="Young S.K."/>
            <person name="Zeng Q."/>
            <person name="Gargeya S."/>
            <person name="Fitzgerald M."/>
            <person name="Abouelleil A."/>
            <person name="Alvarado L."/>
            <person name="Chapman S.B."/>
            <person name="Gainer-Dewar J."/>
            <person name="Goldberg J."/>
            <person name="Griggs A."/>
            <person name="Gujja S."/>
            <person name="Hansen M."/>
            <person name="Howarth C."/>
            <person name="Imamovic A."/>
            <person name="Ireland A."/>
            <person name="Larimer J."/>
            <person name="McCowan C."/>
            <person name="Murphy C."/>
            <person name="Pearson M."/>
            <person name="Poon T.W."/>
            <person name="Priest M."/>
            <person name="Roberts A."/>
            <person name="Saif S."/>
            <person name="Shea T."/>
            <person name="Sykes S."/>
            <person name="Wortman J."/>
            <person name="Nusbaum C."/>
            <person name="Birren B."/>
        </authorList>
    </citation>
    <scope>NUCLEOTIDE SEQUENCE [LARGE SCALE GENOMIC DNA]</scope>
    <source>
        <strain evidence="14">NJM9701</strain>
    </source>
</reference>
<dbReference type="Gene3D" id="3.40.50.150">
    <property type="entry name" value="Vaccinia Virus protein VP39"/>
    <property type="match status" value="1"/>
</dbReference>
<evidence type="ECO:0000313" key="14">
    <source>
        <dbReference type="EMBL" id="ETW00413.1"/>
    </source>
</evidence>
<dbReference type="eggNOG" id="KOG2671">
    <property type="taxonomic scope" value="Eukaryota"/>
</dbReference>
<dbReference type="AlphaFoldDB" id="A0A024U4A9"/>
<keyword evidence="8 10" id="KW-0694">RNA-binding</keyword>
<dbReference type="VEuPathDB" id="FungiDB:H310_07050"/>
<keyword evidence="3 10" id="KW-0820">tRNA-binding</keyword>
<dbReference type="Pfam" id="PF25904">
    <property type="entry name" value="Tmrp11_N"/>
    <property type="match status" value="1"/>
</dbReference>
<keyword evidence="5 10" id="KW-0808">Transferase</keyword>
<evidence type="ECO:0000259" key="12">
    <source>
        <dbReference type="Pfam" id="PF01170"/>
    </source>
</evidence>
<evidence type="ECO:0000256" key="8">
    <source>
        <dbReference type="ARBA" id="ARBA00022884"/>
    </source>
</evidence>
<sequence>MKEYLVFFVHRHLDFRFPELDALLTMQSLVPEDCYTRELNPLSSPLVHVKLPSEQHAKFLSQRGILVKGVYEMWGHGQTYDELVTSVKAYAEKDIFVSDESLSWKIQVDAFGLKLSMEEQTARREKFRHVLPFAGPVAMKNPALTFLILEDIGVDQQKTEPDRIFFLRALAGGEKNRGRGGARDLVDMQTLKRREYIGPTSMDAEMALIMCNMALVQPGSLVIDPFVGTGSVLVPCTTFGGICFGTDIDSRVLHGKDGKTIKSNFDQYNLRVPDLIRADNSRSPLRCPHYFDAVVCDPPYGIRAGARKSGRREGPPENSTAVQPSPQLATDGPVPTKTVKPKYGPRHIPEEWLENHIPATQPYAAEDVMRDLLEFAAKNLRVGGRVVYLLPTTYDYTDADLPTHPQLRVVANSEERLTSKYARRLITMVKTVELQGTTSNLDDGFKSDFSFAKLREKIIASNKKPKTSTD</sequence>